<keyword evidence="1" id="KW-0812">Transmembrane</keyword>
<accession>A0A0D0E9A5</accession>
<reference evidence="3" key="2">
    <citation type="submission" date="2015-01" db="EMBL/GenBank/DDBJ databases">
        <title>Evolutionary Origins and Diversification of the Mycorrhizal Mutualists.</title>
        <authorList>
            <consortium name="DOE Joint Genome Institute"/>
            <consortium name="Mycorrhizal Genomics Consortium"/>
            <person name="Kohler A."/>
            <person name="Kuo A."/>
            <person name="Nagy L.G."/>
            <person name="Floudas D."/>
            <person name="Copeland A."/>
            <person name="Barry K.W."/>
            <person name="Cichocki N."/>
            <person name="Veneault-Fourrey C."/>
            <person name="LaButti K."/>
            <person name="Lindquist E.A."/>
            <person name="Lipzen A."/>
            <person name="Lundell T."/>
            <person name="Morin E."/>
            <person name="Murat C."/>
            <person name="Riley R."/>
            <person name="Ohm R."/>
            <person name="Sun H."/>
            <person name="Tunlid A."/>
            <person name="Henrissat B."/>
            <person name="Grigoriev I.V."/>
            <person name="Hibbett D.S."/>
            <person name="Martin F."/>
        </authorList>
    </citation>
    <scope>NUCLEOTIDE SEQUENCE [LARGE SCALE GENOMIC DNA]</scope>
    <source>
        <strain evidence="3">Ve08.2h10</strain>
    </source>
</reference>
<dbReference type="Proteomes" id="UP000054538">
    <property type="component" value="Unassembled WGS sequence"/>
</dbReference>
<keyword evidence="1" id="KW-0472">Membrane</keyword>
<evidence type="ECO:0000256" key="1">
    <source>
        <dbReference type="SAM" id="Phobius"/>
    </source>
</evidence>
<evidence type="ECO:0000313" key="3">
    <source>
        <dbReference type="Proteomes" id="UP000054538"/>
    </source>
</evidence>
<proteinExistence type="predicted"/>
<reference evidence="2 3" key="1">
    <citation type="submission" date="2014-04" db="EMBL/GenBank/DDBJ databases">
        <authorList>
            <consortium name="DOE Joint Genome Institute"/>
            <person name="Kuo A."/>
            <person name="Kohler A."/>
            <person name="Jargeat P."/>
            <person name="Nagy L.G."/>
            <person name="Floudas D."/>
            <person name="Copeland A."/>
            <person name="Barry K.W."/>
            <person name="Cichocki N."/>
            <person name="Veneault-Fourrey C."/>
            <person name="LaButti K."/>
            <person name="Lindquist E.A."/>
            <person name="Lipzen A."/>
            <person name="Lundell T."/>
            <person name="Morin E."/>
            <person name="Murat C."/>
            <person name="Sun H."/>
            <person name="Tunlid A."/>
            <person name="Henrissat B."/>
            <person name="Grigoriev I.V."/>
            <person name="Hibbett D.S."/>
            <person name="Martin F."/>
            <person name="Nordberg H.P."/>
            <person name="Cantor M.N."/>
            <person name="Hua S.X."/>
        </authorList>
    </citation>
    <scope>NUCLEOTIDE SEQUENCE [LARGE SCALE GENOMIC DNA]</scope>
    <source>
        <strain evidence="2 3">Ve08.2h10</strain>
    </source>
</reference>
<keyword evidence="3" id="KW-1185">Reference proteome</keyword>
<sequence length="134" mass="14505">MHVCDRHQNKITVSPAPLANKIYHNFRGSHGFILNEARSALKYISACPRLFCLFCDPGGGALVVIGLGPFLFVATFGGRVFAVEKIAPMRPNYSTCLNRPTSIFFSAAKTVQKRSFSLVVAASGLRLPTFANAG</sequence>
<name>A0A0D0E9A5_9AGAM</name>
<dbReference type="AlphaFoldDB" id="A0A0D0E9A5"/>
<organism evidence="2 3">
    <name type="scientific">Paxillus rubicundulus Ve08.2h10</name>
    <dbReference type="NCBI Taxonomy" id="930991"/>
    <lineage>
        <taxon>Eukaryota</taxon>
        <taxon>Fungi</taxon>
        <taxon>Dikarya</taxon>
        <taxon>Basidiomycota</taxon>
        <taxon>Agaricomycotina</taxon>
        <taxon>Agaricomycetes</taxon>
        <taxon>Agaricomycetidae</taxon>
        <taxon>Boletales</taxon>
        <taxon>Paxilineae</taxon>
        <taxon>Paxillaceae</taxon>
        <taxon>Paxillus</taxon>
    </lineage>
</organism>
<protein>
    <submittedName>
        <fullName evidence="2">Uncharacterized protein</fullName>
    </submittedName>
</protein>
<evidence type="ECO:0000313" key="2">
    <source>
        <dbReference type="EMBL" id="KIK95600.1"/>
    </source>
</evidence>
<feature type="transmembrane region" description="Helical" evidence="1">
    <location>
        <begin position="60"/>
        <end position="82"/>
    </location>
</feature>
<dbReference type="HOGENOM" id="CLU_1896879_0_0_1"/>
<dbReference type="InParanoid" id="A0A0D0E9A5"/>
<gene>
    <name evidence="2" type="ORF">PAXRUDRAFT_372617</name>
</gene>
<keyword evidence="1" id="KW-1133">Transmembrane helix</keyword>
<dbReference type="EMBL" id="KN825032">
    <property type="protein sequence ID" value="KIK95600.1"/>
    <property type="molecule type" value="Genomic_DNA"/>
</dbReference>